<evidence type="ECO:0000256" key="1">
    <source>
        <dbReference type="SAM" id="MobiDB-lite"/>
    </source>
</evidence>
<accession>A0A218W9Z1</accession>
<gene>
    <name evidence="2" type="ORF">CDL15_Pgr026462</name>
</gene>
<protein>
    <submittedName>
        <fullName evidence="2">Uncharacterized protein</fullName>
    </submittedName>
</protein>
<dbReference type="EMBL" id="MTKT01004936">
    <property type="protein sequence ID" value="OWM69309.1"/>
    <property type="molecule type" value="Genomic_DNA"/>
</dbReference>
<sequence>MSYEHKIPREMGPFITGMVLGKPKWITRPKPVEGSKITRPKPIESSKVTRPKPVESSKCGRGVRKAVNVDVKSGNQ</sequence>
<name>A0A218W9Z1_PUNGR</name>
<reference evidence="3" key="1">
    <citation type="journal article" date="2017" name="Plant J.">
        <title>The pomegranate (Punica granatum L.) genome and the genomics of punicalagin biosynthesis.</title>
        <authorList>
            <person name="Qin G."/>
            <person name="Xu C."/>
            <person name="Ming R."/>
            <person name="Tang H."/>
            <person name="Guyot R."/>
            <person name="Kramer E.M."/>
            <person name="Hu Y."/>
            <person name="Yi X."/>
            <person name="Qi Y."/>
            <person name="Xu X."/>
            <person name="Gao Z."/>
            <person name="Pan H."/>
            <person name="Jian J."/>
            <person name="Tian Y."/>
            <person name="Yue Z."/>
            <person name="Xu Y."/>
        </authorList>
    </citation>
    <scope>NUCLEOTIDE SEQUENCE [LARGE SCALE GENOMIC DNA]</scope>
    <source>
        <strain evidence="3">cv. Dabenzi</strain>
    </source>
</reference>
<evidence type="ECO:0000313" key="2">
    <source>
        <dbReference type="EMBL" id="OWM69309.1"/>
    </source>
</evidence>
<organism evidence="2 3">
    <name type="scientific">Punica granatum</name>
    <name type="common">Pomegranate</name>
    <dbReference type="NCBI Taxonomy" id="22663"/>
    <lineage>
        <taxon>Eukaryota</taxon>
        <taxon>Viridiplantae</taxon>
        <taxon>Streptophyta</taxon>
        <taxon>Embryophyta</taxon>
        <taxon>Tracheophyta</taxon>
        <taxon>Spermatophyta</taxon>
        <taxon>Magnoliopsida</taxon>
        <taxon>eudicotyledons</taxon>
        <taxon>Gunneridae</taxon>
        <taxon>Pentapetalae</taxon>
        <taxon>rosids</taxon>
        <taxon>malvids</taxon>
        <taxon>Myrtales</taxon>
        <taxon>Lythraceae</taxon>
        <taxon>Punica</taxon>
    </lineage>
</organism>
<dbReference type="AlphaFoldDB" id="A0A218W9Z1"/>
<proteinExistence type="predicted"/>
<comment type="caution">
    <text evidence="2">The sequence shown here is derived from an EMBL/GenBank/DDBJ whole genome shotgun (WGS) entry which is preliminary data.</text>
</comment>
<dbReference type="Proteomes" id="UP000197138">
    <property type="component" value="Unassembled WGS sequence"/>
</dbReference>
<feature type="region of interest" description="Disordered" evidence="1">
    <location>
        <begin position="28"/>
        <end position="61"/>
    </location>
</feature>
<evidence type="ECO:0000313" key="3">
    <source>
        <dbReference type="Proteomes" id="UP000197138"/>
    </source>
</evidence>